<keyword evidence="3" id="KW-1185">Reference proteome</keyword>
<dbReference type="GO" id="GO:0007030">
    <property type="term" value="P:Golgi organization"/>
    <property type="evidence" value="ECO:0000318"/>
    <property type="project" value="GO_Central"/>
</dbReference>
<gene>
    <name evidence="2" type="ORF">T459_03751</name>
</gene>
<dbReference type="Gramene" id="PHT95869">
    <property type="protein sequence ID" value="PHT95869"/>
    <property type="gene ID" value="T459_03751"/>
</dbReference>
<reference evidence="2 3" key="2">
    <citation type="journal article" date="2017" name="Genome Biol.">
        <title>New reference genome sequences of hot pepper reveal the massive evolution of plant disease-resistance genes by retroduplication.</title>
        <authorList>
            <person name="Kim S."/>
            <person name="Park J."/>
            <person name="Yeom S.I."/>
            <person name="Kim Y.M."/>
            <person name="Seo E."/>
            <person name="Kim K.T."/>
            <person name="Kim M.S."/>
            <person name="Lee J.M."/>
            <person name="Cheong K."/>
            <person name="Shin H.S."/>
            <person name="Kim S.B."/>
            <person name="Han K."/>
            <person name="Lee J."/>
            <person name="Park M."/>
            <person name="Lee H.A."/>
            <person name="Lee H.Y."/>
            <person name="Lee Y."/>
            <person name="Oh S."/>
            <person name="Lee J.H."/>
            <person name="Choi E."/>
            <person name="Choi E."/>
            <person name="Lee S.E."/>
            <person name="Jeon J."/>
            <person name="Kim H."/>
            <person name="Choi G."/>
            <person name="Song H."/>
            <person name="Lee J."/>
            <person name="Lee S.C."/>
            <person name="Kwon J.K."/>
            <person name="Lee H.Y."/>
            <person name="Koo N."/>
            <person name="Hong Y."/>
            <person name="Kim R.W."/>
            <person name="Kang W.H."/>
            <person name="Huh J.H."/>
            <person name="Kang B.C."/>
            <person name="Yang T.J."/>
            <person name="Lee Y.H."/>
            <person name="Bennetzen J.L."/>
            <person name="Choi D."/>
        </authorList>
    </citation>
    <scope>NUCLEOTIDE SEQUENCE [LARGE SCALE GENOMIC DNA]</scope>
    <source>
        <strain evidence="3">cv. CM334</strain>
    </source>
</reference>
<dbReference type="GO" id="GO:0016020">
    <property type="term" value="C:membrane"/>
    <property type="evidence" value="ECO:0007669"/>
    <property type="project" value="InterPro"/>
</dbReference>
<dbReference type="STRING" id="4072.A0A2G3ANR0"/>
<reference evidence="2 3" key="1">
    <citation type="journal article" date="2014" name="Nat. Genet.">
        <title>Genome sequence of the hot pepper provides insights into the evolution of pungency in Capsicum species.</title>
        <authorList>
            <person name="Kim S."/>
            <person name="Park M."/>
            <person name="Yeom S.I."/>
            <person name="Kim Y.M."/>
            <person name="Lee J.M."/>
            <person name="Lee H.A."/>
            <person name="Seo E."/>
            <person name="Choi J."/>
            <person name="Cheong K."/>
            <person name="Kim K.T."/>
            <person name="Jung K."/>
            <person name="Lee G.W."/>
            <person name="Oh S.K."/>
            <person name="Bae C."/>
            <person name="Kim S.B."/>
            <person name="Lee H.Y."/>
            <person name="Kim S.Y."/>
            <person name="Kim M.S."/>
            <person name="Kang B.C."/>
            <person name="Jo Y.D."/>
            <person name="Yang H.B."/>
            <person name="Jeong H.J."/>
            <person name="Kang W.H."/>
            <person name="Kwon J.K."/>
            <person name="Shin C."/>
            <person name="Lim J.Y."/>
            <person name="Park J.H."/>
            <person name="Huh J.H."/>
            <person name="Kim J.S."/>
            <person name="Kim B.D."/>
            <person name="Cohen O."/>
            <person name="Paran I."/>
            <person name="Suh M.C."/>
            <person name="Lee S.B."/>
            <person name="Kim Y.K."/>
            <person name="Shin Y."/>
            <person name="Noh S.J."/>
            <person name="Park J."/>
            <person name="Seo Y.S."/>
            <person name="Kwon S.Y."/>
            <person name="Kim H.A."/>
            <person name="Park J.M."/>
            <person name="Kim H.J."/>
            <person name="Choi S.B."/>
            <person name="Bosland P.W."/>
            <person name="Reeves G."/>
            <person name="Jo S.H."/>
            <person name="Lee B.W."/>
            <person name="Cho H.T."/>
            <person name="Choi H.S."/>
            <person name="Lee M.S."/>
            <person name="Yu Y."/>
            <person name="Do Choi Y."/>
            <person name="Park B.S."/>
            <person name="van Deynze A."/>
            <person name="Ashrafi H."/>
            <person name="Hill T."/>
            <person name="Kim W.T."/>
            <person name="Pai H.S."/>
            <person name="Ahn H.K."/>
            <person name="Yeam I."/>
            <person name="Giovannoni J.J."/>
            <person name="Rose J.K."/>
            <person name="Sorensen I."/>
            <person name="Lee S.J."/>
            <person name="Kim R.W."/>
            <person name="Choi I.Y."/>
            <person name="Choi B.S."/>
            <person name="Lim J.S."/>
            <person name="Lee Y.H."/>
            <person name="Choi D."/>
        </authorList>
    </citation>
    <scope>NUCLEOTIDE SEQUENCE [LARGE SCALE GENOMIC DNA]</scope>
    <source>
        <strain evidence="3">cv. CM334</strain>
    </source>
</reference>
<dbReference type="GO" id="GO:0005801">
    <property type="term" value="C:cis-Golgi network"/>
    <property type="evidence" value="ECO:0007669"/>
    <property type="project" value="InterPro"/>
</dbReference>
<dbReference type="OMA" id="FRTHIYI"/>
<dbReference type="Proteomes" id="UP000222542">
    <property type="component" value="Unassembled WGS sequence"/>
</dbReference>
<protein>
    <recommendedName>
        <fullName evidence="1">Conserved oligomeric Golgi complex subunit 3 C-terminal domain-containing protein</fullName>
    </recommendedName>
</protein>
<dbReference type="PANTHER" id="PTHR13302:SF8">
    <property type="entry name" value="CONSERVED OLIGOMERIC GOLGI COMPLEX SUBUNIT 3"/>
    <property type="match status" value="1"/>
</dbReference>
<evidence type="ECO:0000313" key="3">
    <source>
        <dbReference type="Proteomes" id="UP000222542"/>
    </source>
</evidence>
<dbReference type="InterPro" id="IPR048685">
    <property type="entry name" value="COG3_C"/>
</dbReference>
<name>A0A2G3ANR0_CAPAN</name>
<proteinExistence type="predicted"/>
<dbReference type="GO" id="GO:0006891">
    <property type="term" value="P:intra-Golgi vesicle-mediated transport"/>
    <property type="evidence" value="ECO:0000318"/>
    <property type="project" value="GO_Central"/>
</dbReference>
<dbReference type="GO" id="GO:0006886">
    <property type="term" value="P:intracellular protein transport"/>
    <property type="evidence" value="ECO:0007669"/>
    <property type="project" value="InterPro"/>
</dbReference>
<dbReference type="AlphaFoldDB" id="A0A2G3ANR0"/>
<dbReference type="EMBL" id="AYRZ02000001">
    <property type="protein sequence ID" value="PHT95869.1"/>
    <property type="molecule type" value="Genomic_DNA"/>
</dbReference>
<dbReference type="GO" id="GO:0017119">
    <property type="term" value="C:Golgi transport complex"/>
    <property type="evidence" value="ECO:0000318"/>
    <property type="project" value="GO_Central"/>
</dbReference>
<dbReference type="InterPro" id="IPR007265">
    <property type="entry name" value="COG_su3"/>
</dbReference>
<dbReference type="PANTHER" id="PTHR13302">
    <property type="entry name" value="CONSERVED OLIGOMERIC GOLGI COMPLEX COMPONENT 3"/>
    <property type="match status" value="1"/>
</dbReference>
<comment type="caution">
    <text evidence="2">The sequence shown here is derived from an EMBL/GenBank/DDBJ whole genome shotgun (WGS) entry which is preliminary data.</text>
</comment>
<organism evidence="2 3">
    <name type="scientific">Capsicum annuum</name>
    <name type="common">Capsicum pepper</name>
    <dbReference type="NCBI Taxonomy" id="4072"/>
    <lineage>
        <taxon>Eukaryota</taxon>
        <taxon>Viridiplantae</taxon>
        <taxon>Streptophyta</taxon>
        <taxon>Embryophyta</taxon>
        <taxon>Tracheophyta</taxon>
        <taxon>Spermatophyta</taxon>
        <taxon>Magnoliopsida</taxon>
        <taxon>eudicotyledons</taxon>
        <taxon>Gunneridae</taxon>
        <taxon>Pentapetalae</taxon>
        <taxon>asterids</taxon>
        <taxon>lamiids</taxon>
        <taxon>Solanales</taxon>
        <taxon>Solanaceae</taxon>
        <taxon>Solanoideae</taxon>
        <taxon>Capsiceae</taxon>
        <taxon>Capsicum</taxon>
    </lineage>
</organism>
<evidence type="ECO:0000313" key="2">
    <source>
        <dbReference type="EMBL" id="PHT95869.1"/>
    </source>
</evidence>
<feature type="domain" description="Conserved oligomeric Golgi complex subunit 3 C-terminal" evidence="1">
    <location>
        <begin position="11"/>
        <end position="211"/>
    </location>
</feature>
<dbReference type="Pfam" id="PF20671">
    <property type="entry name" value="COG3_C"/>
    <property type="match status" value="1"/>
</dbReference>
<accession>A0A2G3ANR0</accession>
<sequence length="512" mass="57828">MRNLTPANCRCTFLYDTLRPKLIHETNLDVLCELVDILKVEVLGEQLSRRGESLAGLRPTLDRILADVRERLTFRARTYIRDEIANYLPSDEDLDYPKKLEQSVSAELGSPSTEQNQDVSGTWYPPLEKTISCLSKLYCSLESAVFTGLAQEVVEFCSLSIQKASKLIGKRSSSMDAQLFLIKHLLILREQIAPFDIEFSVTHKELDFSHLLHKSFPIKILSQFELNLQIASVPNFGSESDGANAQMRDYPMYNILILSRTVKTMVYLYAYHVRAVEVPAMGSNLVAYESRLEHLRRILRGQASIFDWSRSTSLARTLSPRVLESQIDAKKELEKNLKTTCEEFIMSVTKLVVEPLLSFVTKVTAVKVALSGNQNQKVESGIAKPLKDHAFASPEKIAELLQKASTAIDEDLPRVLAKMRLYLQNSSTRAILFKPINERRRNEVGILVDEELRGQVVKVKKISDRLMTVKLIIGGFTLIVCSVYAPQVGLDGEEKMRFWEALDEVVRGVPSS</sequence>
<evidence type="ECO:0000259" key="1">
    <source>
        <dbReference type="Pfam" id="PF20671"/>
    </source>
</evidence>